<name>A0ABS2Q3Y5_9BACL</name>
<feature type="signal peptide" evidence="1">
    <location>
        <begin position="1"/>
        <end position="35"/>
    </location>
</feature>
<accession>A0ABS2Q3Y5</accession>
<comment type="caution">
    <text evidence="2">The sequence shown here is derived from an EMBL/GenBank/DDBJ whole genome shotgun (WGS) entry which is preliminary data.</text>
</comment>
<dbReference type="EMBL" id="JAFBER010000039">
    <property type="protein sequence ID" value="MBM7647011.1"/>
    <property type="molecule type" value="Genomic_DNA"/>
</dbReference>
<keyword evidence="1" id="KW-0732">Signal</keyword>
<feature type="chain" id="PRO_5045244929" evidence="1">
    <location>
        <begin position="36"/>
        <end position="170"/>
    </location>
</feature>
<organism evidence="2 3">
    <name type="scientific">Scopulibacillus daqui</name>
    <dbReference type="NCBI Taxonomy" id="1469162"/>
    <lineage>
        <taxon>Bacteria</taxon>
        <taxon>Bacillati</taxon>
        <taxon>Bacillota</taxon>
        <taxon>Bacilli</taxon>
        <taxon>Bacillales</taxon>
        <taxon>Sporolactobacillaceae</taxon>
        <taxon>Scopulibacillus</taxon>
    </lineage>
</organism>
<sequence>MKKLVKKQIIKGVTVMTTLGILGSAYTFIPTAANAKTASTPVAQSIQSPDNVNDIQSNPIFRSLSEDQKAEFLEIAQELHLSLDEQNDLLKQRFDYHHRIQPQWKSSIIKAAAKMIAAKCGEKSVADITDFLFEWEDDLQTGIEKSLIKYGHFNKKVAKWTAKSIIFVLF</sequence>
<keyword evidence="3" id="KW-1185">Reference proteome</keyword>
<evidence type="ECO:0000256" key="1">
    <source>
        <dbReference type="SAM" id="SignalP"/>
    </source>
</evidence>
<gene>
    <name evidence="2" type="ORF">JOD45_003246</name>
</gene>
<evidence type="ECO:0000313" key="3">
    <source>
        <dbReference type="Proteomes" id="UP000808914"/>
    </source>
</evidence>
<proteinExistence type="predicted"/>
<dbReference type="Proteomes" id="UP000808914">
    <property type="component" value="Unassembled WGS sequence"/>
</dbReference>
<dbReference type="RefSeq" id="WP_205004877.1">
    <property type="nucleotide sequence ID" value="NZ_JAFBER010000039.1"/>
</dbReference>
<evidence type="ECO:0000313" key="2">
    <source>
        <dbReference type="EMBL" id="MBM7647011.1"/>
    </source>
</evidence>
<reference evidence="2 3" key="1">
    <citation type="submission" date="2021-01" db="EMBL/GenBank/DDBJ databases">
        <title>Genomic Encyclopedia of Type Strains, Phase IV (KMG-IV): sequencing the most valuable type-strain genomes for metagenomic binning, comparative biology and taxonomic classification.</title>
        <authorList>
            <person name="Goeker M."/>
        </authorList>
    </citation>
    <scope>NUCLEOTIDE SEQUENCE [LARGE SCALE GENOMIC DNA]</scope>
    <source>
        <strain evidence="2 3">DSM 28236</strain>
    </source>
</reference>
<protein>
    <submittedName>
        <fullName evidence="2">Uncharacterized protein</fullName>
    </submittedName>
</protein>